<accession>A0AA92ID37</accession>
<dbReference type="EMBL" id="CP039339">
    <property type="protein sequence ID" value="QCX48229.1"/>
    <property type="molecule type" value="Genomic_DNA"/>
</dbReference>
<dbReference type="Proteomes" id="UP000310553">
    <property type="component" value="Chromosome"/>
</dbReference>
<gene>
    <name evidence="2" type="ORF">E7Z57_03415</name>
</gene>
<reference evidence="2 3" key="1">
    <citation type="submission" date="2019-04" db="EMBL/GenBank/DDBJ databases">
        <title>Complete Genome of UW386 and Higher Quality Genome of UW700.</title>
        <authorList>
            <person name="Jacobs J."/>
            <person name="Perez A."/>
            <person name="Steidl O."/>
            <person name="Allen C."/>
        </authorList>
    </citation>
    <scope>NUCLEOTIDE SEQUENCE [LARGE SCALE GENOMIC DNA]</scope>
    <source>
        <strain evidence="2 3">UW386</strain>
    </source>
</reference>
<name>A0AA92ID37_RALSL</name>
<evidence type="ECO:0000313" key="2">
    <source>
        <dbReference type="EMBL" id="QCX48229.1"/>
    </source>
</evidence>
<protein>
    <submittedName>
        <fullName evidence="2">Uncharacterized protein</fullName>
    </submittedName>
</protein>
<dbReference type="AlphaFoldDB" id="A0AA92ID37"/>
<sequence length="155" mass="16497">MMAADSLLLTVHPIVPSGVFFCGLSPCRRACHAGTDPAYRAPHFAQQLEWLSHVQASCLERARPMAVVTFPGGLAASSAAPPGRRRLERKRQAKAEGKIKGRGTQPLENPVCTWGWRGTRLGAVACRESAQCRIGIGESACFTRQAALGLDGGAT</sequence>
<organism evidence="2 3">
    <name type="scientific">Ralstonia solanacearum</name>
    <name type="common">Pseudomonas solanacearum</name>
    <dbReference type="NCBI Taxonomy" id="305"/>
    <lineage>
        <taxon>Bacteria</taxon>
        <taxon>Pseudomonadati</taxon>
        <taxon>Pseudomonadota</taxon>
        <taxon>Betaproteobacteria</taxon>
        <taxon>Burkholderiales</taxon>
        <taxon>Burkholderiaceae</taxon>
        <taxon>Ralstonia</taxon>
        <taxon>Ralstonia solanacearum species complex</taxon>
    </lineage>
</organism>
<feature type="compositionally biased region" description="Basic residues" evidence="1">
    <location>
        <begin position="83"/>
        <end position="92"/>
    </location>
</feature>
<proteinExistence type="predicted"/>
<feature type="region of interest" description="Disordered" evidence="1">
    <location>
        <begin position="78"/>
        <end position="102"/>
    </location>
</feature>
<evidence type="ECO:0000256" key="1">
    <source>
        <dbReference type="SAM" id="MobiDB-lite"/>
    </source>
</evidence>
<evidence type="ECO:0000313" key="3">
    <source>
        <dbReference type="Proteomes" id="UP000310553"/>
    </source>
</evidence>